<accession>A0A7W5UJ80</accession>
<reference evidence="4 5" key="1">
    <citation type="submission" date="2020-08" db="EMBL/GenBank/DDBJ databases">
        <title>Genomic Encyclopedia of Type Strains, Phase IV (KMG-IV): sequencing the most valuable type-strain genomes for metagenomic binning, comparative biology and taxonomic classification.</title>
        <authorList>
            <person name="Goeker M."/>
        </authorList>
    </citation>
    <scope>NUCLEOTIDE SEQUENCE [LARGE SCALE GENOMIC DNA]</scope>
    <source>
        <strain evidence="4 5">DSM 22548</strain>
    </source>
</reference>
<evidence type="ECO:0000256" key="1">
    <source>
        <dbReference type="SAM" id="MobiDB-lite"/>
    </source>
</evidence>
<keyword evidence="2" id="KW-0812">Transmembrane</keyword>
<dbReference type="RefSeq" id="WP_183695415.1">
    <property type="nucleotide sequence ID" value="NZ_JACICA010000003.1"/>
</dbReference>
<feature type="transmembrane region" description="Helical" evidence="2">
    <location>
        <begin position="54"/>
        <end position="76"/>
    </location>
</feature>
<protein>
    <recommendedName>
        <fullName evidence="3">Outer membrane protein beta-barrel domain-containing protein</fullName>
    </recommendedName>
</protein>
<evidence type="ECO:0000313" key="5">
    <source>
        <dbReference type="Proteomes" id="UP000541425"/>
    </source>
</evidence>
<evidence type="ECO:0000313" key="4">
    <source>
        <dbReference type="EMBL" id="MBB3702433.1"/>
    </source>
</evidence>
<evidence type="ECO:0000256" key="2">
    <source>
        <dbReference type="SAM" id="Phobius"/>
    </source>
</evidence>
<dbReference type="EMBL" id="JACICA010000003">
    <property type="protein sequence ID" value="MBB3702433.1"/>
    <property type="molecule type" value="Genomic_DNA"/>
</dbReference>
<dbReference type="SUPFAM" id="SSF56925">
    <property type="entry name" value="OMPA-like"/>
    <property type="match status" value="1"/>
</dbReference>
<dbReference type="Gene3D" id="2.40.160.20">
    <property type="match status" value="1"/>
</dbReference>
<keyword evidence="2" id="KW-0472">Membrane</keyword>
<dbReference type="Pfam" id="PF13568">
    <property type="entry name" value="OMP_b-brl_2"/>
    <property type="match status" value="1"/>
</dbReference>
<name>A0A7W5UJ80_9BACT</name>
<feature type="domain" description="Outer membrane protein beta-barrel" evidence="3">
    <location>
        <begin position="245"/>
        <end position="374"/>
    </location>
</feature>
<feature type="compositionally biased region" description="Polar residues" evidence="1">
    <location>
        <begin position="167"/>
        <end position="182"/>
    </location>
</feature>
<comment type="caution">
    <text evidence="4">The sequence shown here is derived from an EMBL/GenBank/DDBJ whole genome shotgun (WGS) entry which is preliminary data.</text>
</comment>
<dbReference type="Proteomes" id="UP000541425">
    <property type="component" value="Unassembled WGS sequence"/>
</dbReference>
<dbReference type="InterPro" id="IPR011250">
    <property type="entry name" value="OMP/PagP_B-barrel"/>
</dbReference>
<organism evidence="4 5">
    <name type="scientific">Alloprevotella rava</name>
    <dbReference type="NCBI Taxonomy" id="671218"/>
    <lineage>
        <taxon>Bacteria</taxon>
        <taxon>Pseudomonadati</taxon>
        <taxon>Bacteroidota</taxon>
        <taxon>Bacteroidia</taxon>
        <taxon>Bacteroidales</taxon>
        <taxon>Prevotellaceae</taxon>
        <taxon>Alloprevotella</taxon>
    </lineage>
</organism>
<sequence>MKKEWLDKLQTRVQNEHDVKAPEGLLDDIKKEMARRGVAPVPPTRKKAQRLSLWLYRSVSVAAVVAVCLYLGNIIIAPYSMPEQIASVTKDKANSNPNPSLNGYAASYDTSNNKETAEHIWKNSRKAKGETLLAYHSDANKNVAQIIVKTNEGDDNHTPPGCVEPSAKNNTTDSSTKTPQKGSNVGTYSYGCTDYYVKSSRLSIATSYSGATGTANNGERLLLSTADPYGNYDPEFSGEKAKSDEIITQVKHRQPIKFGISMRYNLNRHWSLQTGLTYSFLISDFSFGKGAGRHSERQTLHYIGLPVNVSYSFVKTKRFNAYATAGGEIEKLVKGESKQIEGNDPQEKQSGISIKENRPIFSLNAAIGGEYRFNKDVSAYVEPGVSYHFNNGSSVKNIYKDKPTNFNLNIGIRVNLNK</sequence>
<dbReference type="InterPro" id="IPR025665">
    <property type="entry name" value="Beta-barrel_OMP_2"/>
</dbReference>
<feature type="region of interest" description="Disordered" evidence="1">
    <location>
        <begin position="151"/>
        <end position="182"/>
    </location>
</feature>
<evidence type="ECO:0000259" key="3">
    <source>
        <dbReference type="Pfam" id="PF13568"/>
    </source>
</evidence>
<keyword evidence="2" id="KW-1133">Transmembrane helix</keyword>
<dbReference type="AlphaFoldDB" id="A0A7W5UJ80"/>
<proteinExistence type="predicted"/>
<gene>
    <name evidence="4" type="ORF">FHS60_000891</name>
</gene>